<dbReference type="Pfam" id="PF09697">
    <property type="entry name" value="Porph_ging"/>
    <property type="match status" value="1"/>
</dbReference>
<reference evidence="2" key="3">
    <citation type="journal article" date="2016" name="Genome Announc.">
        <title>Complete Genome Sequences of Four Strains from the 2015-2016 Elizabethkingia anophelis Outbreak.</title>
        <authorList>
            <person name="Nicholson A.C."/>
            <person name="Whitney A.M."/>
            <person name="Emery B.D."/>
            <person name="Bell M.E."/>
            <person name="Gartin J.T."/>
            <person name="Humrighouse B.W."/>
            <person name="Loparev V.N."/>
            <person name="Batra D."/>
            <person name="Sheth M."/>
            <person name="Rowe L.A."/>
            <person name="Juieng P."/>
            <person name="Knipe K."/>
            <person name="Gulvik C."/>
            <person name="McQuiston J.R."/>
        </authorList>
    </citation>
    <scope>NUCLEOTIDE SEQUENCE</scope>
</reference>
<feature type="chain" id="PRO_5019759499" description="GLPGLI family protein" evidence="1">
    <location>
        <begin position="25"/>
        <end position="264"/>
    </location>
</feature>
<dbReference type="EMBL" id="BK010606">
    <property type="protein sequence ID" value="DAC75516.1"/>
    <property type="molecule type" value="Genomic_DNA"/>
</dbReference>
<sequence>MKKNILILILYFICNSLFSQSIQAVIEVNYETKITKDSLNKLSSDVFNYTLLANKNSSYYFNRDEKEYFDILSGKALLNPSNSIKTNMGTYPKPPTTKGSVYNDGTIIFTSMPLSKYYFVYPQPHLKWEILDKTKKISTYSCKLAKTTTENGDVFYAWFTDDIPISDGPFRFKGLTGMILEVYNAHKTIDISMISIKMSNEEIQPISYLKTVKLKDKKEYITARNNYIEDPAIYNGNMKLLDSQGNDKTYTIKDKLKRINVFLD</sequence>
<evidence type="ECO:0000256" key="1">
    <source>
        <dbReference type="SAM" id="SignalP"/>
    </source>
</evidence>
<protein>
    <recommendedName>
        <fullName evidence="3">GLPGLI family protein</fullName>
    </recommendedName>
</protein>
<keyword evidence="1" id="KW-0732">Signal</keyword>
<evidence type="ECO:0008006" key="3">
    <source>
        <dbReference type="Google" id="ProtNLM"/>
    </source>
</evidence>
<proteinExistence type="predicted"/>
<reference evidence="2" key="6">
    <citation type="journal article" date="2017" name="Nat. Commun.">
        <title>Evolutionary dynamics and genomic features of the Elizabethkingia anophelis 2015 to 2016 Wisconsin outbreak strain.</title>
        <authorList>
            <person name="Perrin A."/>
            <person name="Larsonneur E."/>
            <person name="Nicholson A.C."/>
            <person name="Edwards D.J."/>
            <person name="Gundlach K.M."/>
            <person name="Whitney A.M."/>
            <person name="Gulvik C.A."/>
            <person name="Bell M.E."/>
            <person name="Rendueles O."/>
            <person name="Cury J."/>
            <person name="Hugon P."/>
            <person name="Clermont D."/>
            <person name="Enouf V."/>
            <person name="Loparev V."/>
            <person name="Juieng P."/>
            <person name="Monson T."/>
            <person name="Warshauer D."/>
            <person name="Elbadawi L.I."/>
            <person name="Walters M.S."/>
            <person name="Crist M.B."/>
            <person name="Noble-Wang J."/>
            <person name="Borlaug G."/>
            <person name="Rocha E.P.C."/>
            <person name="Criscuolo A."/>
            <person name="Touchon M."/>
            <person name="Davis J.P."/>
            <person name="Holt K.E."/>
            <person name="McQuiston J.R."/>
            <person name="Brisse S."/>
        </authorList>
    </citation>
    <scope>NUCLEOTIDE SEQUENCE</scope>
</reference>
<organism evidence="2">
    <name type="scientific">Elizabethkingia anophelis</name>
    <dbReference type="NCBI Taxonomy" id="1117645"/>
    <lineage>
        <taxon>Bacteria</taxon>
        <taxon>Pseudomonadati</taxon>
        <taxon>Bacteroidota</taxon>
        <taxon>Flavobacteriia</taxon>
        <taxon>Flavobacteriales</taxon>
        <taxon>Weeksellaceae</taxon>
        <taxon>Elizabethkingia</taxon>
    </lineage>
</organism>
<dbReference type="RefSeq" id="WP_009092130.1">
    <property type="nucleotide sequence ID" value="NZ_CBCRWW010000009.1"/>
</dbReference>
<dbReference type="NCBIfam" id="TIGR01200">
    <property type="entry name" value="GLPGLI"/>
    <property type="match status" value="1"/>
</dbReference>
<dbReference type="AlphaFoldDB" id="A0A455ZFH6"/>
<reference evidence="2" key="5">
    <citation type="journal article" date="2017" name="Genome Announc.">
        <title>Complete Circularized Genome Sequences of Four Strains of Elizabethkingia anophelis, Including Two Novel Strains Isolated from Wild-Caught Anopheles sinensis.</title>
        <authorList>
            <person name="Pei D."/>
            <person name="Nicholson A.C."/>
            <person name="Jiang J."/>
            <person name="Chen H."/>
            <person name="Whitney A.M."/>
            <person name="Villarma A."/>
            <person name="Bell M."/>
            <person name="Humrighouse B."/>
            <person name="Rowe L.A."/>
            <person name="Sheth M."/>
            <person name="Batra D."/>
            <person name="Juieng P."/>
            <person name="Loparev V.N."/>
            <person name="McQuiston J.R."/>
            <person name="Lan Y."/>
            <person name="Ma Y."/>
            <person name="Xu J."/>
        </authorList>
    </citation>
    <scope>NUCLEOTIDE SEQUENCE</scope>
</reference>
<reference evidence="2" key="4">
    <citation type="journal article" date="2016" name="Sci. Rep.">
        <title>Genomic epidemiology and global diversity of the emerging bacterial pathogen Elizabethkingia anophelis.</title>
        <authorList>
            <person name="Breurec S."/>
            <person name="Criscuolo A."/>
            <person name="Diancourt L."/>
            <person name="Rendueles O."/>
            <person name="Vandenbogaert M."/>
            <person name="Passet V."/>
            <person name="Caro V."/>
            <person name="Rocha E.P."/>
            <person name="Touchon M."/>
            <person name="Brisse S."/>
        </authorList>
    </citation>
    <scope>NUCLEOTIDE SEQUENCE</scope>
</reference>
<reference evidence="2" key="2">
    <citation type="journal article" date="2014" name="PLoS ONE">
        <title>Insights from the genome annotation of Elizabethkingia anophelis from the malaria vector Anopheles gambiae.</title>
        <authorList>
            <person name="Kukutla P."/>
            <person name="Lindberg B.G."/>
            <person name="Pei D."/>
            <person name="Rayl M."/>
            <person name="Yu W."/>
            <person name="Steritz M."/>
            <person name="Faye I."/>
            <person name="Xu J."/>
        </authorList>
    </citation>
    <scope>NUCLEOTIDE SEQUENCE</scope>
</reference>
<evidence type="ECO:0000313" key="2">
    <source>
        <dbReference type="EMBL" id="DAC75516.1"/>
    </source>
</evidence>
<reference evidence="2" key="7">
    <citation type="journal article" date="2017" name="Sci. Rep.">
        <title>Genomic features, phylogenetic relationships, and comparative genomics of Elizabethkingia anophelis strain EM361-97 isolated in Taiwan.</title>
        <authorList>
            <person name="Lin J.N."/>
            <person name="Lai C.H."/>
            <person name="Yang C.H."/>
            <person name="Huang Y.H."/>
            <person name="Lin H.H."/>
        </authorList>
    </citation>
    <scope>NUCLEOTIDE SEQUENCE</scope>
</reference>
<dbReference type="InterPro" id="IPR005901">
    <property type="entry name" value="GLPGLI"/>
</dbReference>
<gene>
    <name evidence="2" type="primary">ICEEaIII(1)_R26_67842_68636</name>
</gene>
<dbReference type="GeneID" id="56686115"/>
<accession>A0A455ZFH6</accession>
<reference evidence="2" key="1">
    <citation type="journal article" date="2014" name="Genome Biol. Evol.">
        <title>Comparative genomic analysis of malaria mosquito vector-associated novel pathogen Elizabethkingia anophelis.</title>
        <authorList>
            <person name="Teo J."/>
            <person name="Tan S.Y."/>
            <person name="Liu Y."/>
            <person name="Tay M."/>
            <person name="Ding Y."/>
            <person name="Li Y."/>
            <person name="Kjelleberg S."/>
            <person name="Givskov M."/>
            <person name="Lin R.T."/>
            <person name="Yang L."/>
        </authorList>
    </citation>
    <scope>NUCLEOTIDE SEQUENCE</scope>
</reference>
<name>A0A455ZFH6_9FLAO</name>
<reference evidence="2" key="8">
    <citation type="journal article" date="2018" name="J. ISSAAS">
        <title>In Silico Identification of Three Types of Integrative and Conjugative Elements (ICEs) in Elizabethkingia anophelis Strains Isolated from Around the World.</title>
        <authorList>
            <person name="Xu J."/>
            <person name="Pei D."/>
            <person name="Nicholson A."/>
            <person name="Lan Y."/>
            <person name="Xia Q."/>
        </authorList>
    </citation>
    <scope>NUCLEOTIDE SEQUENCE</scope>
</reference>
<feature type="signal peptide" evidence="1">
    <location>
        <begin position="1"/>
        <end position="24"/>
    </location>
</feature>